<evidence type="ECO:0000313" key="3">
    <source>
        <dbReference type="EMBL" id="KAJ5328069.1"/>
    </source>
</evidence>
<name>A0A9W9UA95_PENBR</name>
<feature type="region of interest" description="Disordered" evidence="1">
    <location>
        <begin position="47"/>
        <end position="86"/>
    </location>
</feature>
<dbReference type="Proteomes" id="UP001147695">
    <property type="component" value="Unassembled WGS sequence"/>
</dbReference>
<reference evidence="3" key="2">
    <citation type="journal article" date="2023" name="IMA Fungus">
        <title>Comparative genomic study of the Penicillium genus elucidates a diverse pangenome and 15 lateral gene transfer events.</title>
        <authorList>
            <person name="Petersen C."/>
            <person name="Sorensen T."/>
            <person name="Nielsen M.R."/>
            <person name="Sondergaard T.E."/>
            <person name="Sorensen J.L."/>
            <person name="Fitzpatrick D.A."/>
            <person name="Frisvad J.C."/>
            <person name="Nielsen K.L."/>
        </authorList>
    </citation>
    <scope>NUCLEOTIDE SEQUENCE</scope>
    <source>
        <strain evidence="3">IBT 35673</strain>
    </source>
</reference>
<keyword evidence="2" id="KW-1133">Transmembrane helix</keyword>
<gene>
    <name evidence="3" type="ORF">N7452_008459</name>
</gene>
<feature type="compositionally biased region" description="Polar residues" evidence="1">
    <location>
        <begin position="57"/>
        <end position="66"/>
    </location>
</feature>
<feature type="compositionally biased region" description="Polar residues" evidence="1">
    <location>
        <begin position="74"/>
        <end position="86"/>
    </location>
</feature>
<feature type="transmembrane region" description="Helical" evidence="2">
    <location>
        <begin position="7"/>
        <end position="26"/>
    </location>
</feature>
<evidence type="ECO:0000256" key="2">
    <source>
        <dbReference type="SAM" id="Phobius"/>
    </source>
</evidence>
<dbReference type="AlphaFoldDB" id="A0A9W9UA95"/>
<evidence type="ECO:0000256" key="1">
    <source>
        <dbReference type="SAM" id="MobiDB-lite"/>
    </source>
</evidence>
<keyword evidence="2" id="KW-0812">Transmembrane</keyword>
<dbReference type="EMBL" id="JAPZBQ010000005">
    <property type="protein sequence ID" value="KAJ5328069.1"/>
    <property type="molecule type" value="Genomic_DNA"/>
</dbReference>
<keyword evidence="2" id="KW-0472">Membrane</keyword>
<protein>
    <submittedName>
        <fullName evidence="3">Uncharacterized protein</fullName>
    </submittedName>
</protein>
<organism evidence="3 4">
    <name type="scientific">Penicillium brevicompactum</name>
    <dbReference type="NCBI Taxonomy" id="5074"/>
    <lineage>
        <taxon>Eukaryota</taxon>
        <taxon>Fungi</taxon>
        <taxon>Dikarya</taxon>
        <taxon>Ascomycota</taxon>
        <taxon>Pezizomycotina</taxon>
        <taxon>Eurotiomycetes</taxon>
        <taxon>Eurotiomycetidae</taxon>
        <taxon>Eurotiales</taxon>
        <taxon>Aspergillaceae</taxon>
        <taxon>Penicillium</taxon>
    </lineage>
</organism>
<evidence type="ECO:0000313" key="4">
    <source>
        <dbReference type="Proteomes" id="UP001147695"/>
    </source>
</evidence>
<reference evidence="3" key="1">
    <citation type="submission" date="2022-12" db="EMBL/GenBank/DDBJ databases">
        <authorList>
            <person name="Petersen C."/>
        </authorList>
    </citation>
    <scope>NUCLEOTIDE SEQUENCE</scope>
    <source>
        <strain evidence="3">IBT 35673</strain>
    </source>
</reference>
<proteinExistence type="predicted"/>
<comment type="caution">
    <text evidence="3">The sequence shown here is derived from an EMBL/GenBank/DDBJ whole genome shotgun (WGS) entry which is preliminary data.</text>
</comment>
<accession>A0A9W9UA95</accession>
<sequence>MTVTAYRACHALAVATVILLGTWILVKQFCDIPQSWRADRGTSVFRGNLPSAPQYDLPSTPSASHQPESEDSSFEPQVPTSTEPTT</sequence>